<keyword evidence="2" id="KW-1185">Reference proteome</keyword>
<dbReference type="RefSeq" id="WP_253859641.1">
    <property type="nucleotide sequence ID" value="NZ_BAAALM010000021.1"/>
</dbReference>
<protein>
    <submittedName>
        <fullName evidence="1">Uncharacterized protein</fullName>
    </submittedName>
</protein>
<organism evidence="1 2">
    <name type="scientific">Prauserella alba</name>
    <dbReference type="NCBI Taxonomy" id="176898"/>
    <lineage>
        <taxon>Bacteria</taxon>
        <taxon>Bacillati</taxon>
        <taxon>Actinomycetota</taxon>
        <taxon>Actinomycetes</taxon>
        <taxon>Pseudonocardiales</taxon>
        <taxon>Pseudonocardiaceae</taxon>
        <taxon>Prauserella</taxon>
    </lineage>
</organism>
<reference evidence="1 2" key="1">
    <citation type="journal article" date="2019" name="Int. J. Syst. Evol. Microbiol.">
        <title>The Global Catalogue of Microorganisms (GCM) 10K type strain sequencing project: providing services to taxonomists for standard genome sequencing and annotation.</title>
        <authorList>
            <consortium name="The Broad Institute Genomics Platform"/>
            <consortium name="The Broad Institute Genome Sequencing Center for Infectious Disease"/>
            <person name="Wu L."/>
            <person name="Ma J."/>
        </authorList>
    </citation>
    <scope>NUCLEOTIDE SEQUENCE [LARGE SCALE GENOMIC DNA]</scope>
    <source>
        <strain evidence="1 2">JCM 13022</strain>
    </source>
</reference>
<proteinExistence type="predicted"/>
<comment type="caution">
    <text evidence="1">The sequence shown here is derived from an EMBL/GenBank/DDBJ whole genome shotgun (WGS) entry which is preliminary data.</text>
</comment>
<sequence length="59" mass="6400">MSPVPKGTFIDVQERECADGSTQIVVSLDGVPAVVMHTFDQLAELGRVLISMAKDANRR</sequence>
<dbReference type="Proteomes" id="UP001500467">
    <property type="component" value="Unassembled WGS sequence"/>
</dbReference>
<evidence type="ECO:0000313" key="2">
    <source>
        <dbReference type="Proteomes" id="UP001500467"/>
    </source>
</evidence>
<evidence type="ECO:0000313" key="1">
    <source>
        <dbReference type="EMBL" id="GAA1221143.1"/>
    </source>
</evidence>
<dbReference type="EMBL" id="BAAALM010000021">
    <property type="protein sequence ID" value="GAA1221143.1"/>
    <property type="molecule type" value="Genomic_DNA"/>
</dbReference>
<name>A0ABN1VS01_9PSEU</name>
<accession>A0ABN1VS01</accession>
<gene>
    <name evidence="1" type="ORF">GCM10009675_50020</name>
</gene>